<dbReference type="CDD" id="cd06174">
    <property type="entry name" value="MFS"/>
    <property type="match status" value="1"/>
</dbReference>
<dbReference type="Proteomes" id="UP000640333">
    <property type="component" value="Unassembled WGS sequence"/>
</dbReference>
<dbReference type="RefSeq" id="WP_193955110.1">
    <property type="nucleotide sequence ID" value="NZ_JADEYS010000027.1"/>
</dbReference>
<dbReference type="PROSITE" id="PS50850">
    <property type="entry name" value="MFS"/>
    <property type="match status" value="1"/>
</dbReference>
<dbReference type="Pfam" id="PF07690">
    <property type="entry name" value="MFS_1"/>
    <property type="match status" value="1"/>
</dbReference>
<gene>
    <name evidence="9" type="ORF">IOQ59_19305</name>
</gene>
<evidence type="ECO:0000259" key="8">
    <source>
        <dbReference type="PROSITE" id="PS50850"/>
    </source>
</evidence>
<evidence type="ECO:0000256" key="7">
    <source>
        <dbReference type="SAM" id="Phobius"/>
    </source>
</evidence>
<feature type="transmembrane region" description="Helical" evidence="7">
    <location>
        <begin position="95"/>
        <end position="116"/>
    </location>
</feature>
<evidence type="ECO:0000313" key="9">
    <source>
        <dbReference type="EMBL" id="MBE9399415.1"/>
    </source>
</evidence>
<feature type="transmembrane region" description="Helical" evidence="7">
    <location>
        <begin position="128"/>
        <end position="152"/>
    </location>
</feature>
<protein>
    <submittedName>
        <fullName evidence="9">MFS transporter</fullName>
    </submittedName>
</protein>
<dbReference type="GO" id="GO:0022857">
    <property type="term" value="F:transmembrane transporter activity"/>
    <property type="evidence" value="ECO:0007669"/>
    <property type="project" value="InterPro"/>
</dbReference>
<evidence type="ECO:0000256" key="2">
    <source>
        <dbReference type="ARBA" id="ARBA00022448"/>
    </source>
</evidence>
<evidence type="ECO:0000256" key="1">
    <source>
        <dbReference type="ARBA" id="ARBA00004651"/>
    </source>
</evidence>
<feature type="transmembrane region" description="Helical" evidence="7">
    <location>
        <begin position="306"/>
        <end position="328"/>
    </location>
</feature>
<feature type="transmembrane region" description="Helical" evidence="7">
    <location>
        <begin position="340"/>
        <end position="359"/>
    </location>
</feature>
<sequence>MRIAIILGANQVLSHGFGIFLFSALFPFMRDALGLTHWHLAAVGIATQLAYLGGALSVGVLGRHLSAEQMVLATGITSAALVLCLSMLVQPILLIVVLSLLACSAAICWGAIVGLISQHVSADKAATYLSASGSGTAWGYGINGLILLWWIPVFGWESAWVFTACFGAVVVLLTLQMIRALPASSESQASQTYDLDSYDNASLSMRQMIRAVLSEHRACMSCLIYFLVGFTCITFTSWLNTYLDELSQREALSGSTWTILGVSGMIAGIAIGKLAEKKGHAFAVLTMSLGYAVGLAAFSFDPVQYAFVAGVGYGVMYFPVWGIISSWVAQRYSPIATMQLSGLGMVASAMGGSAGNLTAGYIQNTTGSLSLLYLILALAAVMLIVCAGLMVWHGRRQEVVVQPVT</sequence>
<feature type="domain" description="Major facilitator superfamily (MFS) profile" evidence="8">
    <location>
        <begin position="4"/>
        <end position="395"/>
    </location>
</feature>
<feature type="transmembrane region" description="Helical" evidence="7">
    <location>
        <begin position="218"/>
        <end position="239"/>
    </location>
</feature>
<dbReference type="InterPro" id="IPR036259">
    <property type="entry name" value="MFS_trans_sf"/>
</dbReference>
<dbReference type="InterPro" id="IPR011701">
    <property type="entry name" value="MFS"/>
</dbReference>
<feature type="transmembrane region" description="Helical" evidence="7">
    <location>
        <begin position="371"/>
        <end position="392"/>
    </location>
</feature>
<feature type="transmembrane region" description="Helical" evidence="7">
    <location>
        <begin position="70"/>
        <end position="89"/>
    </location>
</feature>
<dbReference type="SUPFAM" id="SSF103473">
    <property type="entry name" value="MFS general substrate transporter"/>
    <property type="match status" value="1"/>
</dbReference>
<dbReference type="InterPro" id="IPR020846">
    <property type="entry name" value="MFS_dom"/>
</dbReference>
<dbReference type="EMBL" id="JADEYS010000027">
    <property type="protein sequence ID" value="MBE9399415.1"/>
    <property type="molecule type" value="Genomic_DNA"/>
</dbReference>
<dbReference type="AlphaFoldDB" id="A0A8J7FDC9"/>
<accession>A0A8J7FDC9</accession>
<evidence type="ECO:0000256" key="3">
    <source>
        <dbReference type="ARBA" id="ARBA00022475"/>
    </source>
</evidence>
<evidence type="ECO:0000256" key="4">
    <source>
        <dbReference type="ARBA" id="ARBA00022692"/>
    </source>
</evidence>
<feature type="transmembrane region" description="Helical" evidence="7">
    <location>
        <begin position="251"/>
        <end position="270"/>
    </location>
</feature>
<name>A0A8J7FDC9_9GAMM</name>
<keyword evidence="3" id="KW-1003">Cell membrane</keyword>
<keyword evidence="5 7" id="KW-1133">Transmembrane helix</keyword>
<organism evidence="9 10">
    <name type="scientific">Pontibacterium sinense</name>
    <dbReference type="NCBI Taxonomy" id="2781979"/>
    <lineage>
        <taxon>Bacteria</taxon>
        <taxon>Pseudomonadati</taxon>
        <taxon>Pseudomonadota</taxon>
        <taxon>Gammaproteobacteria</taxon>
        <taxon>Oceanospirillales</taxon>
        <taxon>Oceanospirillaceae</taxon>
        <taxon>Pontibacterium</taxon>
    </lineage>
</organism>
<dbReference type="PANTHER" id="PTHR23517:SF2">
    <property type="entry name" value="MULTIDRUG RESISTANCE PROTEIN MDTH"/>
    <property type="match status" value="1"/>
</dbReference>
<feature type="transmembrane region" description="Helical" evidence="7">
    <location>
        <begin position="158"/>
        <end position="178"/>
    </location>
</feature>
<feature type="transmembrane region" description="Helical" evidence="7">
    <location>
        <begin position="35"/>
        <end position="58"/>
    </location>
</feature>
<evidence type="ECO:0000256" key="6">
    <source>
        <dbReference type="ARBA" id="ARBA00023136"/>
    </source>
</evidence>
<reference evidence="9" key="1">
    <citation type="submission" date="2020-10" db="EMBL/GenBank/DDBJ databases">
        <title>Bacterium isolated from coastal waters sediment.</title>
        <authorList>
            <person name="Chen R.-J."/>
            <person name="Lu D.-C."/>
            <person name="Zhu K.-L."/>
            <person name="Du Z.-J."/>
        </authorList>
    </citation>
    <scope>NUCLEOTIDE SEQUENCE</scope>
    <source>
        <strain evidence="9">N1Y112</strain>
    </source>
</reference>
<dbReference type="GO" id="GO:0005886">
    <property type="term" value="C:plasma membrane"/>
    <property type="evidence" value="ECO:0007669"/>
    <property type="project" value="UniProtKB-SubCell"/>
</dbReference>
<feature type="transmembrane region" description="Helical" evidence="7">
    <location>
        <begin position="282"/>
        <end position="300"/>
    </location>
</feature>
<comment type="subcellular location">
    <subcellularLocation>
        <location evidence="1">Cell membrane</location>
        <topology evidence="1">Multi-pass membrane protein</topology>
    </subcellularLocation>
</comment>
<keyword evidence="2" id="KW-0813">Transport</keyword>
<comment type="caution">
    <text evidence="9">The sequence shown here is derived from an EMBL/GenBank/DDBJ whole genome shotgun (WGS) entry which is preliminary data.</text>
</comment>
<keyword evidence="6 7" id="KW-0472">Membrane</keyword>
<feature type="transmembrane region" description="Helical" evidence="7">
    <location>
        <begin position="12"/>
        <end position="29"/>
    </location>
</feature>
<dbReference type="Gene3D" id="1.20.1250.20">
    <property type="entry name" value="MFS general substrate transporter like domains"/>
    <property type="match status" value="2"/>
</dbReference>
<dbReference type="PANTHER" id="PTHR23517">
    <property type="entry name" value="RESISTANCE PROTEIN MDTM, PUTATIVE-RELATED-RELATED"/>
    <property type="match status" value="1"/>
</dbReference>
<evidence type="ECO:0000256" key="5">
    <source>
        <dbReference type="ARBA" id="ARBA00022989"/>
    </source>
</evidence>
<evidence type="ECO:0000313" key="10">
    <source>
        <dbReference type="Proteomes" id="UP000640333"/>
    </source>
</evidence>
<keyword evidence="10" id="KW-1185">Reference proteome</keyword>
<dbReference type="InterPro" id="IPR050171">
    <property type="entry name" value="MFS_Transporters"/>
</dbReference>
<keyword evidence="4 7" id="KW-0812">Transmembrane</keyword>
<proteinExistence type="predicted"/>